<organism evidence="2 3">
    <name type="scientific">Xiashengella succiniciproducens</name>
    <dbReference type="NCBI Taxonomy" id="2949635"/>
    <lineage>
        <taxon>Bacteria</taxon>
        <taxon>Pseudomonadati</taxon>
        <taxon>Bacteroidota</taxon>
        <taxon>Bacteroidia</taxon>
        <taxon>Marinilabiliales</taxon>
        <taxon>Marinilabiliaceae</taxon>
        <taxon>Xiashengella</taxon>
    </lineage>
</organism>
<evidence type="ECO:0000313" key="3">
    <source>
        <dbReference type="Proteomes" id="UP001056426"/>
    </source>
</evidence>
<keyword evidence="3" id="KW-1185">Reference proteome</keyword>
<protein>
    <submittedName>
        <fullName evidence="2">Uncharacterized protein</fullName>
    </submittedName>
</protein>
<dbReference type="AlphaFoldDB" id="A0A9J6ZPQ6"/>
<evidence type="ECO:0000256" key="1">
    <source>
        <dbReference type="SAM" id="Phobius"/>
    </source>
</evidence>
<evidence type="ECO:0000313" key="2">
    <source>
        <dbReference type="EMBL" id="URW79240.1"/>
    </source>
</evidence>
<dbReference type="KEGG" id="alkq:M9189_10280"/>
<dbReference type="RefSeq" id="WP_250722974.1">
    <property type="nucleotide sequence ID" value="NZ_CP098400.1"/>
</dbReference>
<feature type="transmembrane region" description="Helical" evidence="1">
    <location>
        <begin position="6"/>
        <end position="25"/>
    </location>
</feature>
<proteinExistence type="predicted"/>
<keyword evidence="1" id="KW-0812">Transmembrane</keyword>
<keyword evidence="1" id="KW-1133">Transmembrane helix</keyword>
<name>A0A9J6ZPQ6_9BACT</name>
<reference evidence="2" key="2">
    <citation type="submission" date="2022-06" db="EMBL/GenBank/DDBJ databases">
        <title>Xiashengella guii gen. nov. sp. nov., a bacterium isolated form anaerobic digestion tank.</title>
        <authorList>
            <person name="Huang H."/>
        </authorList>
    </citation>
    <scope>NUCLEOTIDE SEQUENCE</scope>
    <source>
        <strain evidence="2">Ai-910</strain>
    </source>
</reference>
<gene>
    <name evidence="2" type="ORF">M9189_10280</name>
</gene>
<reference evidence="2" key="1">
    <citation type="submission" date="2022-05" db="EMBL/GenBank/DDBJ databases">
        <authorList>
            <person name="Sun X."/>
        </authorList>
    </citation>
    <scope>NUCLEOTIDE SEQUENCE</scope>
    <source>
        <strain evidence="2">Ai-910</strain>
    </source>
</reference>
<sequence>MFFVGVSAQFIPYLLLSMTMLVCFVHQTKADEKVKATPVQISTQANREIRIVAAKQVNVRHTDEEQQDQPVISHRLAHKTSYSATIRDYSKLKRFTVYREKPHRAPPTAFRDRK</sequence>
<dbReference type="Proteomes" id="UP001056426">
    <property type="component" value="Chromosome"/>
</dbReference>
<keyword evidence="1" id="KW-0472">Membrane</keyword>
<dbReference type="EMBL" id="CP098400">
    <property type="protein sequence ID" value="URW79240.1"/>
    <property type="molecule type" value="Genomic_DNA"/>
</dbReference>
<accession>A0A9J6ZPQ6</accession>